<dbReference type="InterPro" id="IPR001447">
    <property type="entry name" value="Arylamine_N-AcTrfase"/>
</dbReference>
<evidence type="ECO:0000256" key="2">
    <source>
        <dbReference type="RuleBase" id="RU003452"/>
    </source>
</evidence>
<dbReference type="Proteomes" id="UP001164390">
    <property type="component" value="Chromosome"/>
</dbReference>
<organism evidence="3 4">
    <name type="scientific">Solicola gregarius</name>
    <dbReference type="NCBI Taxonomy" id="2908642"/>
    <lineage>
        <taxon>Bacteria</taxon>
        <taxon>Bacillati</taxon>
        <taxon>Actinomycetota</taxon>
        <taxon>Actinomycetes</taxon>
        <taxon>Propionibacteriales</taxon>
        <taxon>Nocardioidaceae</taxon>
        <taxon>Solicola</taxon>
    </lineage>
</organism>
<gene>
    <name evidence="3" type="ORF">L0C25_04295</name>
</gene>
<dbReference type="KEGG" id="sgrg:L0C25_04295"/>
<dbReference type="SUPFAM" id="SSF54001">
    <property type="entry name" value="Cysteine proteinases"/>
    <property type="match status" value="1"/>
</dbReference>
<dbReference type="PANTHER" id="PTHR11786:SF0">
    <property type="entry name" value="ARYLAMINE N-ACETYLTRANSFERASE 4-RELATED"/>
    <property type="match status" value="1"/>
</dbReference>
<dbReference type="AlphaFoldDB" id="A0AA46TJM2"/>
<comment type="similarity">
    <text evidence="1 2">Belongs to the arylamine N-acetyltransferase family.</text>
</comment>
<evidence type="ECO:0000313" key="3">
    <source>
        <dbReference type="EMBL" id="UYM06305.1"/>
    </source>
</evidence>
<keyword evidence="4" id="KW-1185">Reference proteome</keyword>
<dbReference type="InterPro" id="IPR038765">
    <property type="entry name" value="Papain-like_cys_pep_sf"/>
</dbReference>
<protein>
    <submittedName>
        <fullName evidence="3">Arylamine N-acetyltransferase</fullName>
    </submittedName>
</protein>
<dbReference type="Gene3D" id="3.30.2140.10">
    <property type="entry name" value="Arylamine N-acetyltransferase"/>
    <property type="match status" value="1"/>
</dbReference>
<dbReference type="EMBL" id="CP094970">
    <property type="protein sequence ID" value="UYM06305.1"/>
    <property type="molecule type" value="Genomic_DNA"/>
</dbReference>
<name>A0AA46TJM2_9ACTN</name>
<dbReference type="PANTHER" id="PTHR11786">
    <property type="entry name" value="N-HYDROXYARYLAMINE O-ACETYLTRANSFERASE"/>
    <property type="match status" value="1"/>
</dbReference>
<dbReference type="Pfam" id="PF00797">
    <property type="entry name" value="Acetyltransf_2"/>
    <property type="match status" value="1"/>
</dbReference>
<accession>A0AA46TJM2</accession>
<dbReference type="Gene3D" id="2.40.128.150">
    <property type="entry name" value="Cysteine proteinases"/>
    <property type="match status" value="1"/>
</dbReference>
<sequence length="272" mass="30701">MTGEWQVERLDLDAYLARIGFPGDLDVTGPTLGDLHRAHVARIPFENIDVRQGGGVETGLDAVQDKLVRHRRGGYCYEHGVLFAAALDRIGFDVDRLLARIGHDAARPRPRTHMLLHVRSDQQQWLADVGFGGGLLWPLPWDDVGAIHRQGGWTYRLEQGTTGERMLLERHGEQWRTLYSFTDEPQHASDITMANHFTQSHPSSPFRDHLVAIAKDEARLSVLRGRRLTQTRPGGTSTEDNLERDQFHPVLTEIGIHVSHAQAVKLWRDEGP</sequence>
<reference evidence="3" key="1">
    <citation type="submission" date="2022-01" db="EMBL/GenBank/DDBJ databases">
        <title>Nocardioidaceae gen. sp. A5X3R13.</title>
        <authorList>
            <person name="Lopez Marin M.A."/>
            <person name="Uhlik O."/>
        </authorList>
    </citation>
    <scope>NUCLEOTIDE SEQUENCE</scope>
    <source>
        <strain evidence="3">A5X3R13</strain>
    </source>
</reference>
<dbReference type="PRINTS" id="PR01543">
    <property type="entry name" value="ANATRNSFRASE"/>
</dbReference>
<dbReference type="GO" id="GO:0016407">
    <property type="term" value="F:acetyltransferase activity"/>
    <property type="evidence" value="ECO:0007669"/>
    <property type="project" value="InterPro"/>
</dbReference>
<evidence type="ECO:0000256" key="1">
    <source>
        <dbReference type="ARBA" id="ARBA00006547"/>
    </source>
</evidence>
<evidence type="ECO:0000313" key="4">
    <source>
        <dbReference type="Proteomes" id="UP001164390"/>
    </source>
</evidence>
<proteinExistence type="inferred from homology"/>
<dbReference type="RefSeq" id="WP_271635194.1">
    <property type="nucleotide sequence ID" value="NZ_CP094970.1"/>
</dbReference>